<name>A0A7W3WHQ4_9ACTN</name>
<dbReference type="AlphaFoldDB" id="A0A7W3WHQ4"/>
<keyword evidence="1" id="KW-1133">Transmembrane helix</keyword>
<keyword evidence="1" id="KW-0472">Membrane</keyword>
<dbReference type="NCBIfam" id="NF042935">
    <property type="entry name" value="SCO6880_fam"/>
    <property type="match status" value="1"/>
</dbReference>
<organism evidence="2 3">
    <name type="scientific">Streptomyces alkaliterrae</name>
    <dbReference type="NCBI Taxonomy" id="2213162"/>
    <lineage>
        <taxon>Bacteria</taxon>
        <taxon>Bacillati</taxon>
        <taxon>Actinomycetota</taxon>
        <taxon>Actinomycetes</taxon>
        <taxon>Kitasatosporales</taxon>
        <taxon>Streptomycetaceae</taxon>
        <taxon>Streptomyces</taxon>
    </lineage>
</organism>
<keyword evidence="1" id="KW-0812">Transmembrane</keyword>
<dbReference type="InterPro" id="IPR049978">
    <property type="entry name" value="SCO6880-like"/>
</dbReference>
<accession>A0A7W3WHQ4</accession>
<reference evidence="3" key="1">
    <citation type="submission" date="2020-05" db="EMBL/GenBank/DDBJ databases">
        <title>Classification of alakaliphilic streptomycetes isolated from an alkaline soil next to Lonar Crater, India and a proposal for the recognition of Streptomyces alkaliterrae sp. nov.</title>
        <authorList>
            <person name="Golinska P."/>
        </authorList>
    </citation>
    <scope>NUCLEOTIDE SEQUENCE [LARGE SCALE GENOMIC DNA]</scope>
    <source>
        <strain evidence="3">OF3</strain>
    </source>
</reference>
<dbReference type="Proteomes" id="UP000525686">
    <property type="component" value="Unassembled WGS sequence"/>
</dbReference>
<evidence type="ECO:0000313" key="2">
    <source>
        <dbReference type="EMBL" id="MBB1252532.1"/>
    </source>
</evidence>
<dbReference type="RefSeq" id="WP_181353473.1">
    <property type="nucleotide sequence ID" value="NZ_JABJWZ010000019.1"/>
</dbReference>
<feature type="transmembrane region" description="Helical" evidence="1">
    <location>
        <begin position="21"/>
        <end position="41"/>
    </location>
</feature>
<gene>
    <name evidence="2" type="ORF">H3146_03970</name>
</gene>
<protein>
    <recommendedName>
        <fullName evidence="4">PrgI family protein</fullName>
    </recommendedName>
</protein>
<evidence type="ECO:0008006" key="4">
    <source>
        <dbReference type="Google" id="ProtNLM"/>
    </source>
</evidence>
<proteinExistence type="predicted"/>
<sequence>MTSPVRLYGGWRQTRGIGLGDLTTGQSLILLALLVAAVATAAIDIRLLLYVGPALGVAAVLTALRWRGEPLLEALLTIARWRRGVSQEENLYASGVVTLHPQGHELPGLLAPIAILSCEDGEGGHYGMAWHRRSGHLTATLRVAAVSTALADQDAVDTWVAQWGAWLARLGHSPTVRWMTVTVDTAPDPGSTLEDYVSARLDPAAPPAATALMEDLVASSPAASAAVETRVSITFDPARSPEPCETFAEAVAETGRVLAGLQNALGSCGVTVLGRASAARLAGITRAAFDPASRPDVARALALDPHTLQETSPDVLLEPGTAGPVAAREYRSHYEHDSGTSVSWVWSSAPRQHVTSEVLVPLLAPARYPKRVTLAYQPHPAEAAADHLEKEVNAAVFRTALRQRQQRAETATDVADRARAEQAAHEEAQGAGLGLYSMVVTTTVTDPETLPRAVAEVEQRAGTSKIKLRRAHWSQAAAFAATLPLGVYLPDAARRRAH</sequence>
<dbReference type="EMBL" id="JABJWZ010000019">
    <property type="protein sequence ID" value="MBB1252532.1"/>
    <property type="molecule type" value="Genomic_DNA"/>
</dbReference>
<feature type="transmembrane region" description="Helical" evidence="1">
    <location>
        <begin position="47"/>
        <end position="66"/>
    </location>
</feature>
<comment type="caution">
    <text evidence="2">The sequence shown here is derived from an EMBL/GenBank/DDBJ whole genome shotgun (WGS) entry which is preliminary data.</text>
</comment>
<evidence type="ECO:0000313" key="3">
    <source>
        <dbReference type="Proteomes" id="UP000525686"/>
    </source>
</evidence>
<evidence type="ECO:0000256" key="1">
    <source>
        <dbReference type="SAM" id="Phobius"/>
    </source>
</evidence>